<keyword evidence="6" id="KW-0472">Membrane</keyword>
<dbReference type="NCBIfam" id="TIGR01167">
    <property type="entry name" value="LPXTG_anchor"/>
    <property type="match status" value="1"/>
</dbReference>
<dbReference type="InterPro" id="IPR013783">
    <property type="entry name" value="Ig-like_fold"/>
</dbReference>
<feature type="region of interest" description="Disordered" evidence="5">
    <location>
        <begin position="148"/>
        <end position="209"/>
    </location>
</feature>
<proteinExistence type="predicted"/>
<accession>A0A9D1KFM5</accession>
<dbReference type="InterPro" id="IPR019931">
    <property type="entry name" value="LPXTG_anchor"/>
</dbReference>
<reference evidence="8" key="1">
    <citation type="submission" date="2020-10" db="EMBL/GenBank/DDBJ databases">
        <authorList>
            <person name="Gilroy R."/>
        </authorList>
    </citation>
    <scope>NUCLEOTIDE SEQUENCE</scope>
    <source>
        <strain evidence="8">CHK123-3438</strain>
    </source>
</reference>
<sequence length="259" mass="26911">MFAADTAGIDPTRQASLHIDLKEVGTTTTDKTAVIAVYHVGEWDGTKGQYTLTERFAGSGADITSLETADDVRNASRILDEYAASQNLAETAKQTTSNGEATFTGLSTGLYLVCQRRGDSDNVTVSPFLTTLPVLDEETDTWNYTVNCYPKSQTDTPDTPDNPGSGGGGGSTGGGGGGRTDLTDPGTTTIINEGSVPQGGLDGGEGEDPIFIEEEGVPLFALPKTGDDSATYGMLIGIMVLAAAGGVLMLRKRKEVSGN</sequence>
<evidence type="ECO:0000256" key="1">
    <source>
        <dbReference type="ARBA" id="ARBA00022512"/>
    </source>
</evidence>
<keyword evidence="1" id="KW-0134">Cell wall</keyword>
<dbReference type="Pfam" id="PF00746">
    <property type="entry name" value="Gram_pos_anchor"/>
    <property type="match status" value="1"/>
</dbReference>
<organism evidence="8 9">
    <name type="scientific">Candidatus Caccovicinus merdipullorum</name>
    <dbReference type="NCBI Taxonomy" id="2840724"/>
    <lineage>
        <taxon>Bacteria</taxon>
        <taxon>Bacillati</taxon>
        <taxon>Bacillota</taxon>
        <taxon>Clostridia</taxon>
        <taxon>Eubacteriales</taxon>
        <taxon>Candidatus Caccovicinus</taxon>
    </lineage>
</organism>
<protein>
    <submittedName>
        <fullName evidence="8">LPXTG cell wall anchor domain-containing protein</fullName>
    </submittedName>
</protein>
<comment type="caution">
    <text evidence="8">The sequence shown here is derived from an EMBL/GenBank/DDBJ whole genome shotgun (WGS) entry which is preliminary data.</text>
</comment>
<dbReference type="InterPro" id="IPR032364">
    <property type="entry name" value="GramPos_pilinD1_N"/>
</dbReference>
<evidence type="ECO:0000259" key="7">
    <source>
        <dbReference type="PROSITE" id="PS50847"/>
    </source>
</evidence>
<dbReference type="PROSITE" id="PS50847">
    <property type="entry name" value="GRAM_POS_ANCHORING"/>
    <property type="match status" value="1"/>
</dbReference>
<name>A0A9D1KFM5_9FIRM</name>
<dbReference type="Pfam" id="PF16555">
    <property type="entry name" value="GramPos_pilinD1"/>
    <property type="match status" value="1"/>
</dbReference>
<keyword evidence="6" id="KW-1133">Transmembrane helix</keyword>
<evidence type="ECO:0000256" key="4">
    <source>
        <dbReference type="ARBA" id="ARBA00023088"/>
    </source>
</evidence>
<keyword evidence="6" id="KW-0812">Transmembrane</keyword>
<evidence type="ECO:0000256" key="2">
    <source>
        <dbReference type="ARBA" id="ARBA00022525"/>
    </source>
</evidence>
<dbReference type="AlphaFoldDB" id="A0A9D1KFM5"/>
<evidence type="ECO:0000256" key="6">
    <source>
        <dbReference type="SAM" id="Phobius"/>
    </source>
</evidence>
<keyword evidence="2" id="KW-0964">Secreted</keyword>
<dbReference type="EMBL" id="DVKS01000140">
    <property type="protein sequence ID" value="HIT42054.1"/>
    <property type="molecule type" value="Genomic_DNA"/>
</dbReference>
<evidence type="ECO:0000313" key="9">
    <source>
        <dbReference type="Proteomes" id="UP000886860"/>
    </source>
</evidence>
<feature type="transmembrane region" description="Helical" evidence="6">
    <location>
        <begin position="230"/>
        <end position="250"/>
    </location>
</feature>
<dbReference type="Proteomes" id="UP000886860">
    <property type="component" value="Unassembled WGS sequence"/>
</dbReference>
<evidence type="ECO:0000256" key="3">
    <source>
        <dbReference type="ARBA" id="ARBA00022729"/>
    </source>
</evidence>
<reference evidence="8" key="2">
    <citation type="journal article" date="2021" name="PeerJ">
        <title>Extensive microbial diversity within the chicken gut microbiome revealed by metagenomics and culture.</title>
        <authorList>
            <person name="Gilroy R."/>
            <person name="Ravi A."/>
            <person name="Getino M."/>
            <person name="Pursley I."/>
            <person name="Horton D.L."/>
            <person name="Alikhan N.F."/>
            <person name="Baker D."/>
            <person name="Gharbi K."/>
            <person name="Hall N."/>
            <person name="Watson M."/>
            <person name="Adriaenssens E.M."/>
            <person name="Foster-Nyarko E."/>
            <person name="Jarju S."/>
            <person name="Secka A."/>
            <person name="Antonio M."/>
            <person name="Oren A."/>
            <person name="Chaudhuri R.R."/>
            <person name="La Ragione R."/>
            <person name="Hildebrand F."/>
            <person name="Pallen M.J."/>
        </authorList>
    </citation>
    <scope>NUCLEOTIDE SEQUENCE</scope>
    <source>
        <strain evidence="8">CHK123-3438</strain>
    </source>
</reference>
<dbReference type="Gene3D" id="2.60.40.10">
    <property type="entry name" value="Immunoglobulins"/>
    <property type="match status" value="1"/>
</dbReference>
<feature type="domain" description="Gram-positive cocci surface proteins LPxTG" evidence="7">
    <location>
        <begin position="222"/>
        <end position="259"/>
    </location>
</feature>
<feature type="compositionally biased region" description="Low complexity" evidence="5">
    <location>
        <begin position="154"/>
        <end position="163"/>
    </location>
</feature>
<keyword evidence="4" id="KW-0572">Peptidoglycan-anchor</keyword>
<evidence type="ECO:0000313" key="8">
    <source>
        <dbReference type="EMBL" id="HIT42054.1"/>
    </source>
</evidence>
<keyword evidence="3" id="KW-0732">Signal</keyword>
<gene>
    <name evidence="8" type="ORF">IAB60_08170</name>
</gene>
<feature type="compositionally biased region" description="Gly residues" evidence="5">
    <location>
        <begin position="164"/>
        <end position="179"/>
    </location>
</feature>
<evidence type="ECO:0000256" key="5">
    <source>
        <dbReference type="SAM" id="MobiDB-lite"/>
    </source>
</evidence>